<name>A0A921FD36_9BACT</name>
<sequence length="672" mass="78051">MKTIKFFTILITPLIAGIACCMIILKVCNINVNSVTNLLLSKIPGINQFVETTTNTGLYAISQMDKKELITSSYNIDFLVSFYQSGKRTIILYPYEVEAGINLENIEQTKKDSLTVITLPNAQITKANLDDKKKNNVIREQVEVDYNNCIIPLKIALERYAKDLAISAGLLKEANKNAEKYLSALFPAQYFHFEKEATSPDTLETLYAPHLPVKFTYQNENLTEGRLNYQKDTIYSRDDLRFRGSRFGYLETNTSSTFKDRDNLILNSDILGLRITDPLNPKGKRIYAKASDLYKEIFICYPSGDIYYLESENAAKEEHLQSIAPDMLYLAMTASDDNERESDYKYTEWLKEYENTLSNMLKGRYNEANVHLQRMASMHPTTPASWEETLMSSYVNTKCYNKYYPTNGNNDVDLLLKAIYLFDNKKYNEMDDNFQTNLLAMDDEIWTFIGQNRARLVQLFYQLDCTSQERRKDYKQQLIDRAENYDHSIALTLKGQDYCDYIHRILLHNDNEYSFYLINDIQPNVRIIGHKENLTDDEFNGFDNICALMKKEKVLKDNEPQLVLAYIEKSSLFTKNHNLLIFEKEHCTICSNITGKWQKKYTYTTTYDQIRSNPINNSFTIGPYSYKGKAISQLIQEIKNSLDGYKKDNNLKDFSKKLSSEMSNNIYQYCIR</sequence>
<dbReference type="Pfam" id="PF14014">
    <property type="entry name" value="DUF4230"/>
    <property type="match status" value="1"/>
</dbReference>
<comment type="caution">
    <text evidence="2">The sequence shown here is derived from an EMBL/GenBank/DDBJ whole genome shotgun (WGS) entry which is preliminary data.</text>
</comment>
<accession>A0A921FD36</accession>
<dbReference type="PROSITE" id="PS51257">
    <property type="entry name" value="PROKAR_LIPOPROTEIN"/>
    <property type="match status" value="1"/>
</dbReference>
<reference evidence="2" key="2">
    <citation type="submission" date="2021-09" db="EMBL/GenBank/DDBJ databases">
        <authorList>
            <person name="Gilroy R."/>
        </authorList>
    </citation>
    <scope>NUCLEOTIDE SEQUENCE</scope>
    <source>
        <strain evidence="2">CHK165-8395</strain>
    </source>
</reference>
<organism evidence="2 3">
    <name type="scientific">Phocaeicola coprocola</name>
    <dbReference type="NCBI Taxonomy" id="310298"/>
    <lineage>
        <taxon>Bacteria</taxon>
        <taxon>Pseudomonadati</taxon>
        <taxon>Bacteroidota</taxon>
        <taxon>Bacteroidia</taxon>
        <taxon>Bacteroidales</taxon>
        <taxon>Bacteroidaceae</taxon>
        <taxon>Phocaeicola</taxon>
    </lineage>
</organism>
<evidence type="ECO:0000256" key="1">
    <source>
        <dbReference type="SAM" id="Phobius"/>
    </source>
</evidence>
<protein>
    <submittedName>
        <fullName evidence="2">DUF4230 domain-containing protein</fullName>
    </submittedName>
</protein>
<feature type="transmembrane region" description="Helical" evidence="1">
    <location>
        <begin position="7"/>
        <end position="25"/>
    </location>
</feature>
<keyword evidence="1" id="KW-1133">Transmembrane helix</keyword>
<keyword evidence="1" id="KW-0472">Membrane</keyword>
<evidence type="ECO:0000313" key="2">
    <source>
        <dbReference type="EMBL" id="HJF07861.1"/>
    </source>
</evidence>
<dbReference type="Proteomes" id="UP000718012">
    <property type="component" value="Unassembled WGS sequence"/>
</dbReference>
<dbReference type="AlphaFoldDB" id="A0A921FD36"/>
<gene>
    <name evidence="2" type="ORF">K8U81_06680</name>
</gene>
<proteinExistence type="predicted"/>
<dbReference type="EMBL" id="DYXD01000150">
    <property type="protein sequence ID" value="HJF07861.1"/>
    <property type="molecule type" value="Genomic_DNA"/>
</dbReference>
<reference evidence="2" key="1">
    <citation type="journal article" date="2021" name="PeerJ">
        <title>Extensive microbial diversity within the chicken gut microbiome revealed by metagenomics and culture.</title>
        <authorList>
            <person name="Gilroy R."/>
            <person name="Ravi A."/>
            <person name="Getino M."/>
            <person name="Pursley I."/>
            <person name="Horton D.L."/>
            <person name="Alikhan N.F."/>
            <person name="Baker D."/>
            <person name="Gharbi K."/>
            <person name="Hall N."/>
            <person name="Watson M."/>
            <person name="Adriaenssens E.M."/>
            <person name="Foster-Nyarko E."/>
            <person name="Jarju S."/>
            <person name="Secka A."/>
            <person name="Antonio M."/>
            <person name="Oren A."/>
            <person name="Chaudhuri R.R."/>
            <person name="La Ragione R."/>
            <person name="Hildebrand F."/>
            <person name="Pallen M.J."/>
        </authorList>
    </citation>
    <scope>NUCLEOTIDE SEQUENCE</scope>
    <source>
        <strain evidence="2">CHK165-8395</strain>
    </source>
</reference>
<evidence type="ECO:0000313" key="3">
    <source>
        <dbReference type="Proteomes" id="UP000718012"/>
    </source>
</evidence>
<dbReference type="InterPro" id="IPR025324">
    <property type="entry name" value="DUF4230"/>
</dbReference>
<keyword evidence="1" id="KW-0812">Transmembrane</keyword>